<keyword evidence="2" id="KW-0812">Transmembrane</keyword>
<evidence type="ECO:0000256" key="1">
    <source>
        <dbReference type="SAM" id="MobiDB-lite"/>
    </source>
</evidence>
<dbReference type="Proteomes" id="UP000738349">
    <property type="component" value="Unassembled WGS sequence"/>
</dbReference>
<comment type="caution">
    <text evidence="3">The sequence shown here is derived from an EMBL/GenBank/DDBJ whole genome shotgun (WGS) entry which is preliminary data.</text>
</comment>
<feature type="region of interest" description="Disordered" evidence="1">
    <location>
        <begin position="93"/>
        <end position="113"/>
    </location>
</feature>
<sequence>MLTIGGYFPNNPKCDFGKVWGVHNVDLGNQIKHDFSVWVSYNTTLVGYKVPQYVTSVIGGTKDGGATNTTPDAGFADHDISILLGMKAAFPTRTSANDGRNDPATAKPSFSQSATAKPSLTQSALIGIAVGGAVVLLAFLIGLWLLLRKHKRKANAHSVAPTEPIVPPPPTPLSSSPCHWRPSPANLPS</sequence>
<keyword evidence="2" id="KW-1133">Transmembrane helix</keyword>
<accession>A0A9P9J014</accession>
<gene>
    <name evidence="3" type="ORF">EDB81DRAFT_798070</name>
</gene>
<feature type="transmembrane region" description="Helical" evidence="2">
    <location>
        <begin position="124"/>
        <end position="147"/>
    </location>
</feature>
<evidence type="ECO:0000256" key="2">
    <source>
        <dbReference type="SAM" id="Phobius"/>
    </source>
</evidence>
<organism evidence="3 4">
    <name type="scientific">Dactylonectria macrodidyma</name>
    <dbReference type="NCBI Taxonomy" id="307937"/>
    <lineage>
        <taxon>Eukaryota</taxon>
        <taxon>Fungi</taxon>
        <taxon>Dikarya</taxon>
        <taxon>Ascomycota</taxon>
        <taxon>Pezizomycotina</taxon>
        <taxon>Sordariomycetes</taxon>
        <taxon>Hypocreomycetidae</taxon>
        <taxon>Hypocreales</taxon>
        <taxon>Nectriaceae</taxon>
        <taxon>Dactylonectria</taxon>
    </lineage>
</organism>
<dbReference type="AlphaFoldDB" id="A0A9P9J014"/>
<evidence type="ECO:0000313" key="3">
    <source>
        <dbReference type="EMBL" id="KAH7142224.1"/>
    </source>
</evidence>
<dbReference type="EMBL" id="JAGMUV010000010">
    <property type="protein sequence ID" value="KAH7142224.1"/>
    <property type="molecule type" value="Genomic_DNA"/>
</dbReference>
<proteinExistence type="predicted"/>
<keyword evidence="4" id="KW-1185">Reference proteome</keyword>
<evidence type="ECO:0000313" key="4">
    <source>
        <dbReference type="Proteomes" id="UP000738349"/>
    </source>
</evidence>
<name>A0A9P9J014_9HYPO</name>
<feature type="region of interest" description="Disordered" evidence="1">
    <location>
        <begin position="157"/>
        <end position="189"/>
    </location>
</feature>
<keyword evidence="2" id="KW-0472">Membrane</keyword>
<reference evidence="3" key="1">
    <citation type="journal article" date="2021" name="Nat. Commun.">
        <title>Genetic determinants of endophytism in the Arabidopsis root mycobiome.</title>
        <authorList>
            <person name="Mesny F."/>
            <person name="Miyauchi S."/>
            <person name="Thiergart T."/>
            <person name="Pickel B."/>
            <person name="Atanasova L."/>
            <person name="Karlsson M."/>
            <person name="Huettel B."/>
            <person name="Barry K.W."/>
            <person name="Haridas S."/>
            <person name="Chen C."/>
            <person name="Bauer D."/>
            <person name="Andreopoulos W."/>
            <person name="Pangilinan J."/>
            <person name="LaButti K."/>
            <person name="Riley R."/>
            <person name="Lipzen A."/>
            <person name="Clum A."/>
            <person name="Drula E."/>
            <person name="Henrissat B."/>
            <person name="Kohler A."/>
            <person name="Grigoriev I.V."/>
            <person name="Martin F.M."/>
            <person name="Hacquard S."/>
        </authorList>
    </citation>
    <scope>NUCLEOTIDE SEQUENCE</scope>
    <source>
        <strain evidence="3">MPI-CAGE-AT-0147</strain>
    </source>
</reference>
<protein>
    <submittedName>
        <fullName evidence="3">Uncharacterized protein</fullName>
    </submittedName>
</protein>